<dbReference type="EMBL" id="DAKRPA010000083">
    <property type="protein sequence ID" value="DAZ99438.1"/>
    <property type="molecule type" value="Genomic_DNA"/>
</dbReference>
<sequence>MVSASNQQSEAGKSGAAEDDEEEEDDDDDDEGDNDDEEEDDVGGDGDEDGDEDKGKGKGKGNAKVLAVDQAVALRRSPDFRPKRPQDHEGTRVTQQKEIGHAWENGPRIDVPHFKFVQADYARRQGAVDFIRERMHKKSRPGFELRVRRKWTVSEVVHMLLRRHLSFLPCVIATMADAAWDGDILQVHGLLLMRADVNSRDSNGQLVLNICIQQQHEPIIRLLIDRGADFNLQDEESKMTPLINSIIMGNKALTRRLLKRGARVDVADAEGMTAMLWAAMRGYLEIVAQLLEHGADVNHQDGEGWTALHIVCFKGYYELVEYLLVTARARFDLEDVNGFTPLLYAQLASNDDVVKKLDEHMADVASGKFNGRYGRRQQQKKKKKRTKKKTSQSTIPSKNQFATAK</sequence>
<name>A0AAV2Z049_9STRA</name>
<evidence type="ECO:0000256" key="3">
    <source>
        <dbReference type="PROSITE-ProRule" id="PRU00023"/>
    </source>
</evidence>
<dbReference type="Proteomes" id="UP001146120">
    <property type="component" value="Unassembled WGS sequence"/>
</dbReference>
<feature type="region of interest" description="Disordered" evidence="4">
    <location>
        <begin position="367"/>
        <end position="405"/>
    </location>
</feature>
<evidence type="ECO:0000256" key="1">
    <source>
        <dbReference type="ARBA" id="ARBA00022737"/>
    </source>
</evidence>
<keyword evidence="1" id="KW-0677">Repeat</keyword>
<dbReference type="InterPro" id="IPR050776">
    <property type="entry name" value="Ank_Repeat/CDKN_Inhibitor"/>
</dbReference>
<evidence type="ECO:0000313" key="6">
    <source>
        <dbReference type="Proteomes" id="UP001146120"/>
    </source>
</evidence>
<keyword evidence="2 3" id="KW-0040">ANK repeat</keyword>
<feature type="compositionally biased region" description="Basic residues" evidence="4">
    <location>
        <begin position="373"/>
        <end position="390"/>
    </location>
</feature>
<feature type="compositionally biased region" description="Polar residues" evidence="4">
    <location>
        <begin position="1"/>
        <end position="11"/>
    </location>
</feature>
<dbReference type="PANTHER" id="PTHR24201:SF15">
    <property type="entry name" value="ANKYRIN REPEAT DOMAIN-CONTAINING PROTEIN 66"/>
    <property type="match status" value="1"/>
</dbReference>
<dbReference type="Gene3D" id="1.25.40.20">
    <property type="entry name" value="Ankyrin repeat-containing domain"/>
    <property type="match status" value="2"/>
</dbReference>
<dbReference type="AlphaFoldDB" id="A0AAV2Z049"/>
<dbReference type="PROSITE" id="PS50088">
    <property type="entry name" value="ANK_REPEAT"/>
    <property type="match status" value="3"/>
</dbReference>
<dbReference type="InterPro" id="IPR002110">
    <property type="entry name" value="Ankyrin_rpt"/>
</dbReference>
<comment type="caution">
    <text evidence="5">The sequence shown here is derived from an EMBL/GenBank/DDBJ whole genome shotgun (WGS) entry which is preliminary data.</text>
</comment>
<feature type="repeat" description="ANK" evidence="3">
    <location>
        <begin position="270"/>
        <end position="302"/>
    </location>
</feature>
<gene>
    <name evidence="5" type="ORF">N0F65_004071</name>
</gene>
<feature type="compositionally biased region" description="Basic and acidic residues" evidence="4">
    <location>
        <begin position="76"/>
        <end position="91"/>
    </location>
</feature>
<organism evidence="5 6">
    <name type="scientific">Lagenidium giganteum</name>
    <dbReference type="NCBI Taxonomy" id="4803"/>
    <lineage>
        <taxon>Eukaryota</taxon>
        <taxon>Sar</taxon>
        <taxon>Stramenopiles</taxon>
        <taxon>Oomycota</taxon>
        <taxon>Peronosporomycetes</taxon>
        <taxon>Pythiales</taxon>
        <taxon>Pythiaceae</taxon>
    </lineage>
</organism>
<evidence type="ECO:0000313" key="5">
    <source>
        <dbReference type="EMBL" id="DAZ99438.1"/>
    </source>
</evidence>
<feature type="compositionally biased region" description="Acidic residues" evidence="4">
    <location>
        <begin position="17"/>
        <end position="52"/>
    </location>
</feature>
<reference evidence="5" key="2">
    <citation type="journal article" date="2023" name="Microbiol Resour">
        <title>Decontamination and Annotation of the Draft Genome Sequence of the Oomycete Lagenidium giganteum ARSEF 373.</title>
        <authorList>
            <person name="Morgan W.R."/>
            <person name="Tartar A."/>
        </authorList>
    </citation>
    <scope>NUCLEOTIDE SEQUENCE</scope>
    <source>
        <strain evidence="5">ARSEF 373</strain>
    </source>
</reference>
<feature type="region of interest" description="Disordered" evidence="4">
    <location>
        <begin position="1"/>
        <end position="96"/>
    </location>
</feature>
<reference evidence="5" key="1">
    <citation type="submission" date="2022-11" db="EMBL/GenBank/DDBJ databases">
        <authorList>
            <person name="Morgan W.R."/>
            <person name="Tartar A."/>
        </authorList>
    </citation>
    <scope>NUCLEOTIDE SEQUENCE</scope>
    <source>
        <strain evidence="5">ARSEF 373</strain>
    </source>
</reference>
<dbReference type="PROSITE" id="PS50297">
    <property type="entry name" value="ANK_REP_REGION"/>
    <property type="match status" value="2"/>
</dbReference>
<dbReference type="Pfam" id="PF12796">
    <property type="entry name" value="Ank_2"/>
    <property type="match status" value="2"/>
</dbReference>
<feature type="repeat" description="ANK" evidence="3">
    <location>
        <begin position="237"/>
        <end position="269"/>
    </location>
</feature>
<evidence type="ECO:0000256" key="4">
    <source>
        <dbReference type="SAM" id="MobiDB-lite"/>
    </source>
</evidence>
<keyword evidence="6" id="KW-1185">Reference proteome</keyword>
<dbReference type="PANTHER" id="PTHR24201">
    <property type="entry name" value="ANK_REP_REGION DOMAIN-CONTAINING PROTEIN"/>
    <property type="match status" value="1"/>
</dbReference>
<proteinExistence type="predicted"/>
<feature type="compositionally biased region" description="Polar residues" evidence="4">
    <location>
        <begin position="395"/>
        <end position="405"/>
    </location>
</feature>
<dbReference type="InterPro" id="IPR036770">
    <property type="entry name" value="Ankyrin_rpt-contain_sf"/>
</dbReference>
<feature type="repeat" description="ANK" evidence="3">
    <location>
        <begin position="203"/>
        <end position="235"/>
    </location>
</feature>
<accession>A0AAV2Z049</accession>
<evidence type="ECO:0000256" key="2">
    <source>
        <dbReference type="ARBA" id="ARBA00023043"/>
    </source>
</evidence>
<dbReference type="SMART" id="SM00248">
    <property type="entry name" value="ANK"/>
    <property type="match status" value="5"/>
</dbReference>
<protein>
    <submittedName>
        <fullName evidence="5">Uncharacterized protein</fullName>
    </submittedName>
</protein>
<dbReference type="SUPFAM" id="SSF48403">
    <property type="entry name" value="Ankyrin repeat"/>
    <property type="match status" value="1"/>
</dbReference>